<sequence length="1846" mass="191458">MLRPDRASAVFVHIHFREQIMNALKRQFFVPSWWRGNRGIASILVLIAALMASAGTLAASQWTFQGPGPITAGQQWVPEPATNPVTGSVNAIAASPNDPDLLYIGGANGGIWKTTNATNPSPSWTPLSDELESQSIAAMALDPTDSTGQTLIAATGRYSGLASLGDDQVGIYYTTDGGVTWTNSRGTGDNLVYDSARYWGYLTDVAASGDTLLAAMRSWDYLRGGIFRSTDGPTGTWTHLSNGLPDGSAGFVIIDPADPNVLYAGFLGASGGVYKSTDGGDTWTDITNGIPRTTADSTGFGISALTKAMGAAVFNDGTTSVLTVALAGTFGNSSSSTTGYAVYRSVNGGPFTAQDYPAGLRPFSGHFPIAADRIDPNLVYLAGYGFNGGDGYLFRLDASQPSGSQATPLAQRPRVDVSPAISATKTAFYVWSVSGLPTETPFTIRVDQEEMQVNQVNGYQTSGGTPYWYFYVTRGINGTTATAHARGAPIWPIPLSGNLYGAPHADYTDLTVDANGALLAGNHGGIYRLPEPASPASAANLWTALNSDQTVTEIHDIAYDHVSGTLVATMQDLGAAIQNAPDDRVWTSVRGGDGGDVAVVDIGGGQSIRYVSSQDLSGLARDVYDASNTLVGSTKISTSVITDKKSITPVVANAVDPNRLAFGGGNRVYESKDQGATIAALPDPVGVNYYYPYPGSNFKGPMVYGGRLNGLPNPDLLYVGYYDKVYVRTQAGGAFAETAQLPSGAGNVQSIAVDPDDYYRVFATDNDHVFMSDDGGASWSDITGDIGTTQLTALVYVPGPAPYLAVGSRAGVLASPLSSLGTWTSLKDFPSFVVFDLAYDATDDVLAVGCFGSGAYLLTNASAALSSTTTAVLPADETSGGDRTDGALAEVWSWIGGIGAQVLSAVIPSAEAGELTQPPGLVSWWRANGDATDDHDGNDGTLENGATFGAGQYGQAFSLDGVDDYVNVPDAPNLDLTTNFTIDAWVYPNSNTVGRVVGKGRTSVGTGYALGTDSSGNAQVSLHDGSVGCSAADIQPLAVGQWSHIAGTFAGTELKIYVNGTLQATETCSFSSIGPSTEPLNIGREAAGIGRYFDGSVDEVHVYDRALTAAEVHAIYTYTQAVLMQVDLQESGASNQQTQAGWDAQELPHDPDGVGSFSLLLTSAGSTAGITATLGGDSDGWEARGPGQSSARGQISGTSLDDLLEDFVLTRDEDASVSLTGLVVGDEYLFQAWNNDSYTVNTGFAAGAGTVTPSVTGGIVQSSSNGTITNLYGTQTDSAFGATSLRFTATSSSATIDLDGNNPNGYLPINGIRFSQVTSVAPTAAVTGPASALEGQVIEVVLTATDLSPANQAVGFTYVIDWDDGSPIQTVDPVAGTGAATARHAFADVGTYEVQVTATNQDGVISDQADNPIQVEVLTPGSLQDQLDALSLVTFQPIDDTALQGEVGAVNALAGQASPMDVTIVLGAGPFGPVVLSPPENVYLNLAGNYTADSLVESGGSTEAPPEIELAADATLIDGEASGPAVTVTRGETYVQGDALTTAAGAPTVLVTGGRLTLSQGNIQESTGADSVAIEVAGSGKVELGFDMVLNVNGEGTFIRSPDREAVEPPKGIDAELNPNLFSRNGAPVNAIALSSTRIASSVSPSTFGEPVTFTATIDVEVEEGGVPTGTVSFYDGASLLGSSVVQPVGYGYQASFATAALEAGDHDVSAVYGGDDRYISSRSAVLVQSVDAYAFTGFFRPVDNPPTMNRAKGGSSIPVKFSLGGDRGLDILAGYPTSQPISCDDNTPVDDIEEEATSKSGLKYDPDSDQYIYVWKTLKGWSSTCRQLTVRLADGTAYTALFSFK</sequence>
<protein>
    <recommendedName>
        <fullName evidence="4">PKD domain-containing protein</fullName>
    </recommendedName>
</protein>
<dbReference type="InterPro" id="IPR013783">
    <property type="entry name" value="Ig-like_fold"/>
</dbReference>
<keyword evidence="2" id="KW-1015">Disulfide bond</keyword>
<dbReference type="PANTHER" id="PTHR43739">
    <property type="entry name" value="XYLOGLUCANASE (EUROFUNG)"/>
    <property type="match status" value="1"/>
</dbReference>
<evidence type="ECO:0000256" key="1">
    <source>
        <dbReference type="ARBA" id="ARBA00022729"/>
    </source>
</evidence>
<dbReference type="SUPFAM" id="SSF49899">
    <property type="entry name" value="Concanavalin A-like lectins/glucanases"/>
    <property type="match status" value="1"/>
</dbReference>
<proteinExistence type="predicted"/>
<dbReference type="PANTHER" id="PTHR43739:SF5">
    <property type="entry name" value="EXO-ALPHA-SIALIDASE"/>
    <property type="match status" value="1"/>
</dbReference>
<keyword evidence="6" id="KW-1185">Reference proteome</keyword>
<feature type="region of interest" description="Disordered" evidence="3">
    <location>
        <begin position="1176"/>
        <end position="1195"/>
    </location>
</feature>
<accession>L0GVQ7</accession>
<dbReference type="Pfam" id="PF16640">
    <property type="entry name" value="Big_3_5"/>
    <property type="match status" value="1"/>
</dbReference>
<dbReference type="Proteomes" id="UP000010816">
    <property type="component" value="Chromosome"/>
</dbReference>
<dbReference type="InterPro" id="IPR035986">
    <property type="entry name" value="PKD_dom_sf"/>
</dbReference>
<evidence type="ECO:0000313" key="6">
    <source>
        <dbReference type="Proteomes" id="UP000010816"/>
    </source>
</evidence>
<organism evidence="5 6">
    <name type="scientific">Thioflavicoccus mobilis 8321</name>
    <dbReference type="NCBI Taxonomy" id="765912"/>
    <lineage>
        <taxon>Bacteria</taxon>
        <taxon>Pseudomonadati</taxon>
        <taxon>Pseudomonadota</taxon>
        <taxon>Gammaproteobacteria</taxon>
        <taxon>Chromatiales</taxon>
        <taxon>Chromatiaceae</taxon>
        <taxon>Thioflavicoccus</taxon>
    </lineage>
</organism>
<dbReference type="CDD" id="cd15482">
    <property type="entry name" value="Sialidase_non-viral"/>
    <property type="match status" value="1"/>
</dbReference>
<keyword evidence="1" id="KW-0732">Signal</keyword>
<dbReference type="InterPro" id="IPR013320">
    <property type="entry name" value="ConA-like_dom_sf"/>
</dbReference>
<dbReference type="SMART" id="SM00560">
    <property type="entry name" value="LamGL"/>
    <property type="match status" value="1"/>
</dbReference>
<dbReference type="OrthoDB" id="5664384at2"/>
<dbReference type="Gene3D" id="2.60.40.10">
    <property type="entry name" value="Immunoglobulins"/>
    <property type="match status" value="2"/>
</dbReference>
<dbReference type="SMART" id="SM00089">
    <property type="entry name" value="PKD"/>
    <property type="match status" value="1"/>
</dbReference>
<dbReference type="InterPro" id="IPR006558">
    <property type="entry name" value="LamG-like"/>
</dbReference>
<name>L0GVQ7_9GAMM</name>
<dbReference type="InterPro" id="IPR032109">
    <property type="entry name" value="Big_3_5"/>
</dbReference>
<dbReference type="EMBL" id="CP003051">
    <property type="protein sequence ID" value="AGA89450.1"/>
    <property type="molecule type" value="Genomic_DNA"/>
</dbReference>
<dbReference type="SUPFAM" id="SSF49299">
    <property type="entry name" value="PKD domain"/>
    <property type="match status" value="1"/>
</dbReference>
<evidence type="ECO:0000313" key="5">
    <source>
        <dbReference type="EMBL" id="AGA89450.1"/>
    </source>
</evidence>
<evidence type="ECO:0000259" key="4">
    <source>
        <dbReference type="PROSITE" id="PS50093"/>
    </source>
</evidence>
<evidence type="ECO:0000256" key="2">
    <source>
        <dbReference type="ARBA" id="ARBA00023157"/>
    </source>
</evidence>
<dbReference type="InterPro" id="IPR022409">
    <property type="entry name" value="PKD/Chitinase_dom"/>
</dbReference>
<dbReference type="PATRIC" id="fig|765912.4.peg.591"/>
<dbReference type="Pfam" id="PF13385">
    <property type="entry name" value="Laminin_G_3"/>
    <property type="match status" value="1"/>
</dbReference>
<dbReference type="InterPro" id="IPR052025">
    <property type="entry name" value="Xyloglucanase_GH74"/>
</dbReference>
<dbReference type="InterPro" id="IPR000601">
    <property type="entry name" value="PKD_dom"/>
</dbReference>
<dbReference type="CDD" id="cd00146">
    <property type="entry name" value="PKD"/>
    <property type="match status" value="1"/>
</dbReference>
<dbReference type="SUPFAM" id="SSF110296">
    <property type="entry name" value="Oligoxyloglucan reducing end-specific cellobiohydrolase"/>
    <property type="match status" value="2"/>
</dbReference>
<dbReference type="Gene3D" id="2.130.10.10">
    <property type="entry name" value="YVTN repeat-like/Quinoprotein amine dehydrogenase"/>
    <property type="match status" value="3"/>
</dbReference>
<dbReference type="STRING" id="765912.Thimo_0605"/>
<dbReference type="KEGG" id="tmb:Thimo_0605"/>
<evidence type="ECO:0000256" key="3">
    <source>
        <dbReference type="SAM" id="MobiDB-lite"/>
    </source>
</evidence>
<dbReference type="PROSITE" id="PS50093">
    <property type="entry name" value="PKD"/>
    <property type="match status" value="1"/>
</dbReference>
<reference evidence="5 6" key="1">
    <citation type="submission" date="2011-09" db="EMBL/GenBank/DDBJ databases">
        <title>Complete sequence of chromosome of Thioflavicoccus mobilis 8321.</title>
        <authorList>
            <consortium name="US DOE Joint Genome Institute"/>
            <person name="Lucas S."/>
            <person name="Han J."/>
            <person name="Lapidus A."/>
            <person name="Cheng J.-F."/>
            <person name="Goodwin L."/>
            <person name="Pitluck S."/>
            <person name="Peters L."/>
            <person name="Ovchinnikova G."/>
            <person name="Lu M."/>
            <person name="Detter J.C."/>
            <person name="Han C."/>
            <person name="Tapia R."/>
            <person name="Land M."/>
            <person name="Hauser L."/>
            <person name="Kyrpides N."/>
            <person name="Ivanova N."/>
            <person name="Pagani I."/>
            <person name="Vogl K."/>
            <person name="Liu Z."/>
            <person name="Imhoff J."/>
            <person name="Thiel V."/>
            <person name="Frigaard N.-U."/>
            <person name="Bryant D."/>
            <person name="Woyke T."/>
        </authorList>
    </citation>
    <scope>NUCLEOTIDE SEQUENCE [LARGE SCALE GENOMIC DNA]</scope>
    <source>
        <strain evidence="5 6">8321</strain>
    </source>
</reference>
<dbReference type="GO" id="GO:0010411">
    <property type="term" value="P:xyloglucan metabolic process"/>
    <property type="evidence" value="ECO:0007669"/>
    <property type="project" value="TreeGrafter"/>
</dbReference>
<dbReference type="eggNOG" id="COG0028">
    <property type="taxonomic scope" value="Bacteria"/>
</dbReference>
<dbReference type="HOGENOM" id="CLU_232936_0_0_6"/>
<dbReference type="NCBIfam" id="NF038114">
    <property type="entry name" value="rightmost"/>
    <property type="match status" value="1"/>
</dbReference>
<dbReference type="Gene3D" id="2.60.120.200">
    <property type="match status" value="1"/>
</dbReference>
<feature type="domain" description="PKD" evidence="4">
    <location>
        <begin position="1357"/>
        <end position="1420"/>
    </location>
</feature>
<dbReference type="InterPro" id="IPR015943">
    <property type="entry name" value="WD40/YVTN_repeat-like_dom_sf"/>
</dbReference>
<gene>
    <name evidence="5" type="ORF">Thimo_0605</name>
</gene>